<dbReference type="AlphaFoldDB" id="A0AAV2R8F0"/>
<protein>
    <recommendedName>
        <fullName evidence="3">CUB domain-containing protein</fullName>
    </recommendedName>
</protein>
<sequence length="317" mass="34873">FTVLRWANTACTGASSNIGSCYTKEECQAIGGAEDGSCAMGYGVCCYKAIRCGQESSTNCTYLVSPHWPGTYNQARECTMRIHRMPDTCQLRMDFVDFNSVQPDDTGICNEDQFSVSGEIKFTHFCGSSPADWHFYLDVANKADPTEFKFLTSTANYDRRFKIKITMIPCAQKIPCGCGQYFRGNTGIIQSWNYPGTYPAGVNYGICFRKEKGKCTTTLTRAGPSFVSCAGNDLYRQPLGQSNGDTVIAGLNTLNLYCQLNCIPGVAFIDPVCTMPTPVTTVNNGPMIIHHNTNIDGFTNQNNGVSGFYQTFEKNNC</sequence>
<dbReference type="Gene3D" id="2.60.120.290">
    <property type="entry name" value="Spermadhesin, CUB domain"/>
    <property type="match status" value="1"/>
</dbReference>
<accession>A0AAV2R8F0</accession>
<feature type="domain" description="CUB" evidence="3">
    <location>
        <begin position="52"/>
        <end position="168"/>
    </location>
</feature>
<feature type="disulfide bond" evidence="2">
    <location>
        <begin position="109"/>
        <end position="126"/>
    </location>
</feature>
<proteinExistence type="predicted"/>
<reference evidence="4 5" key="1">
    <citation type="submission" date="2024-05" db="EMBL/GenBank/DDBJ databases">
        <authorList>
            <person name="Wallberg A."/>
        </authorList>
    </citation>
    <scope>NUCLEOTIDE SEQUENCE [LARGE SCALE GENOMIC DNA]</scope>
</reference>
<dbReference type="Proteomes" id="UP001497623">
    <property type="component" value="Unassembled WGS sequence"/>
</dbReference>
<name>A0AAV2R8F0_MEGNR</name>
<dbReference type="Pfam" id="PF26080">
    <property type="entry name" value="CUB_animal"/>
    <property type="match status" value="1"/>
</dbReference>
<dbReference type="InterPro" id="IPR035914">
    <property type="entry name" value="Sperma_CUB_dom_sf"/>
</dbReference>
<dbReference type="Pfam" id="PF00431">
    <property type="entry name" value="CUB"/>
    <property type="match status" value="1"/>
</dbReference>
<comment type="caution">
    <text evidence="2">Lacks conserved residue(s) required for the propagation of feature annotation.</text>
</comment>
<dbReference type="EMBL" id="CAXKWB010018322">
    <property type="protein sequence ID" value="CAL4120709.1"/>
    <property type="molecule type" value="Genomic_DNA"/>
</dbReference>
<keyword evidence="5" id="KW-1185">Reference proteome</keyword>
<dbReference type="SUPFAM" id="SSF49854">
    <property type="entry name" value="Spermadhesin, CUB domain"/>
    <property type="match status" value="2"/>
</dbReference>
<dbReference type="PROSITE" id="PS01180">
    <property type="entry name" value="CUB"/>
    <property type="match status" value="1"/>
</dbReference>
<dbReference type="InterPro" id="IPR000859">
    <property type="entry name" value="CUB_dom"/>
</dbReference>
<evidence type="ECO:0000256" key="1">
    <source>
        <dbReference type="ARBA" id="ARBA00023157"/>
    </source>
</evidence>
<dbReference type="PANTHER" id="PTHR33236">
    <property type="entry name" value="INTRAFLAGELLAR TRANSPORT PROTEIN 122 FAMILY PROTEIN-RELATED"/>
    <property type="match status" value="1"/>
</dbReference>
<evidence type="ECO:0000256" key="2">
    <source>
        <dbReference type="PROSITE-ProRule" id="PRU00059"/>
    </source>
</evidence>
<evidence type="ECO:0000259" key="3">
    <source>
        <dbReference type="PROSITE" id="PS01180"/>
    </source>
</evidence>
<gene>
    <name evidence="4" type="ORF">MNOR_LOCUS22100</name>
</gene>
<comment type="caution">
    <text evidence="4">The sequence shown here is derived from an EMBL/GenBank/DDBJ whole genome shotgun (WGS) entry which is preliminary data.</text>
</comment>
<feature type="non-terminal residue" evidence="4">
    <location>
        <position position="1"/>
    </location>
</feature>
<organism evidence="4 5">
    <name type="scientific">Meganyctiphanes norvegica</name>
    <name type="common">Northern krill</name>
    <name type="synonym">Thysanopoda norvegica</name>
    <dbReference type="NCBI Taxonomy" id="48144"/>
    <lineage>
        <taxon>Eukaryota</taxon>
        <taxon>Metazoa</taxon>
        <taxon>Ecdysozoa</taxon>
        <taxon>Arthropoda</taxon>
        <taxon>Crustacea</taxon>
        <taxon>Multicrustacea</taxon>
        <taxon>Malacostraca</taxon>
        <taxon>Eumalacostraca</taxon>
        <taxon>Eucarida</taxon>
        <taxon>Euphausiacea</taxon>
        <taxon>Euphausiidae</taxon>
        <taxon>Meganyctiphanes</taxon>
    </lineage>
</organism>
<evidence type="ECO:0000313" key="4">
    <source>
        <dbReference type="EMBL" id="CAL4120709.1"/>
    </source>
</evidence>
<keyword evidence="1 2" id="KW-1015">Disulfide bond</keyword>
<dbReference type="InterPro" id="IPR058698">
    <property type="entry name" value="CUB_metazoa"/>
</dbReference>
<dbReference type="PANTHER" id="PTHR33236:SF5">
    <property type="entry name" value="CUB DOMAIN-CONTAINING PROTEIN"/>
    <property type="match status" value="1"/>
</dbReference>
<evidence type="ECO:0000313" key="5">
    <source>
        <dbReference type="Proteomes" id="UP001497623"/>
    </source>
</evidence>